<protein>
    <recommendedName>
        <fullName evidence="2">Laminin domain-containing protein</fullName>
    </recommendedName>
</protein>
<feature type="domain" description="Laminin" evidence="2">
    <location>
        <begin position="133"/>
        <end position="235"/>
    </location>
</feature>
<dbReference type="Ensembl" id="ENSHHUT00000002748.1">
    <property type="protein sequence ID" value="ENSHHUP00000002652.1"/>
    <property type="gene ID" value="ENSHHUG00000001707.1"/>
</dbReference>
<accession>A0A4W5JH76</accession>
<evidence type="ECO:0000256" key="1">
    <source>
        <dbReference type="SAM" id="Coils"/>
    </source>
</evidence>
<dbReference type="InterPro" id="IPR010307">
    <property type="entry name" value="Laminin_dom_II"/>
</dbReference>
<proteinExistence type="predicted"/>
<evidence type="ECO:0000313" key="4">
    <source>
        <dbReference type="Proteomes" id="UP000314982"/>
    </source>
</evidence>
<sequence length="242" mass="26948">MFSLCCSVISDTNKDGFIQRAVNASRAYADIIAAVRDAEIAANQAARDALENVKDQDLGQVADGLRNHSSELLEEAVTLQQELSNDLKPRLRDAVTRLDEAKRKQKTLLKDLEMVQSNLNFSREETAKVIEEAKAAAEEANSTAAEVEDTLAPIKEQVDQWQQQYGDANTTNEDINEAFLEANKSVGMLGEAIPILMKKLDKLQNHSAQMPNISENILRIRQLIAEARKAASKVRWLTRDKT</sequence>
<dbReference type="Pfam" id="PF06009">
    <property type="entry name" value="Laminin_II"/>
    <property type="match status" value="1"/>
</dbReference>
<evidence type="ECO:0000259" key="2">
    <source>
        <dbReference type="Pfam" id="PF06009"/>
    </source>
</evidence>
<reference evidence="3" key="3">
    <citation type="submission" date="2025-09" db="UniProtKB">
        <authorList>
            <consortium name="Ensembl"/>
        </authorList>
    </citation>
    <scope>IDENTIFICATION</scope>
</reference>
<dbReference type="STRING" id="62062.ENSHHUP00000002652"/>
<feature type="coiled-coil region" evidence="1">
    <location>
        <begin position="62"/>
        <end position="150"/>
    </location>
</feature>
<reference evidence="4" key="1">
    <citation type="submission" date="2018-06" db="EMBL/GenBank/DDBJ databases">
        <title>Genome assembly of Danube salmon.</title>
        <authorList>
            <person name="Macqueen D.J."/>
            <person name="Gundappa M.K."/>
        </authorList>
    </citation>
    <scope>NUCLEOTIDE SEQUENCE [LARGE SCALE GENOMIC DNA]</scope>
</reference>
<keyword evidence="1" id="KW-0175">Coiled coil</keyword>
<dbReference type="Proteomes" id="UP000314982">
    <property type="component" value="Unassembled WGS sequence"/>
</dbReference>
<reference evidence="3" key="2">
    <citation type="submission" date="2025-08" db="UniProtKB">
        <authorList>
            <consortium name="Ensembl"/>
        </authorList>
    </citation>
    <scope>IDENTIFICATION</scope>
</reference>
<organism evidence="3 4">
    <name type="scientific">Hucho hucho</name>
    <name type="common">huchen</name>
    <dbReference type="NCBI Taxonomy" id="62062"/>
    <lineage>
        <taxon>Eukaryota</taxon>
        <taxon>Metazoa</taxon>
        <taxon>Chordata</taxon>
        <taxon>Craniata</taxon>
        <taxon>Vertebrata</taxon>
        <taxon>Euteleostomi</taxon>
        <taxon>Actinopterygii</taxon>
        <taxon>Neopterygii</taxon>
        <taxon>Teleostei</taxon>
        <taxon>Protacanthopterygii</taxon>
        <taxon>Salmoniformes</taxon>
        <taxon>Salmonidae</taxon>
        <taxon>Salmoninae</taxon>
        <taxon>Hucho</taxon>
    </lineage>
</organism>
<dbReference type="GO" id="GO:0007155">
    <property type="term" value="P:cell adhesion"/>
    <property type="evidence" value="ECO:0007669"/>
    <property type="project" value="InterPro"/>
</dbReference>
<dbReference type="GeneTree" id="ENSGT00940000156537"/>
<evidence type="ECO:0000313" key="3">
    <source>
        <dbReference type="Ensembl" id="ENSHHUP00000002652.1"/>
    </source>
</evidence>
<dbReference type="Gene3D" id="1.10.287.950">
    <property type="entry name" value="Methyl-accepting chemotaxis protein"/>
    <property type="match status" value="1"/>
</dbReference>
<name>A0A4W5JH76_9TELE</name>
<keyword evidence="4" id="KW-1185">Reference proteome</keyword>
<dbReference type="AlphaFoldDB" id="A0A4W5JH76"/>